<feature type="transmembrane region" description="Helical" evidence="7">
    <location>
        <begin position="27"/>
        <end position="45"/>
    </location>
</feature>
<keyword evidence="5 7" id="KW-0472">Membrane</keyword>
<evidence type="ECO:0000256" key="3">
    <source>
        <dbReference type="ARBA" id="ARBA00022692"/>
    </source>
</evidence>
<dbReference type="PANTHER" id="PTHR32309:SF13">
    <property type="entry name" value="FERRIC ENTEROBACTIN TRANSPORT PROTEIN FEPE"/>
    <property type="match status" value="1"/>
</dbReference>
<evidence type="ECO:0000259" key="8">
    <source>
        <dbReference type="Pfam" id="PF02706"/>
    </source>
</evidence>
<dbReference type="InterPro" id="IPR003856">
    <property type="entry name" value="LPS_length_determ_N"/>
</dbReference>
<feature type="coiled-coil region" evidence="6">
    <location>
        <begin position="279"/>
        <end position="306"/>
    </location>
</feature>
<dbReference type="GO" id="GO:0004713">
    <property type="term" value="F:protein tyrosine kinase activity"/>
    <property type="evidence" value="ECO:0007669"/>
    <property type="project" value="TreeGrafter"/>
</dbReference>
<keyword evidence="4 7" id="KW-1133">Transmembrane helix</keyword>
<dbReference type="AlphaFoldDB" id="A0A642PZ15"/>
<keyword evidence="3 7" id="KW-0812">Transmembrane</keyword>
<feature type="domain" description="Polysaccharide chain length determinant N-terminal" evidence="8">
    <location>
        <begin position="14"/>
        <end position="108"/>
    </location>
</feature>
<dbReference type="GO" id="GO:0005886">
    <property type="term" value="C:plasma membrane"/>
    <property type="evidence" value="ECO:0007669"/>
    <property type="project" value="UniProtKB-SubCell"/>
</dbReference>
<comment type="caution">
    <text evidence="10">The sequence shown here is derived from an EMBL/GenBank/DDBJ whole genome shotgun (WGS) entry which is preliminary data.</text>
</comment>
<dbReference type="RefSeq" id="WP_149919644.1">
    <property type="nucleotide sequence ID" value="NZ_VVYV01000008.1"/>
</dbReference>
<organism evidence="10 11">
    <name type="scientific">Bacteroides cellulosilyticus</name>
    <dbReference type="NCBI Taxonomy" id="246787"/>
    <lineage>
        <taxon>Bacteria</taxon>
        <taxon>Pseudomonadati</taxon>
        <taxon>Bacteroidota</taxon>
        <taxon>Bacteroidia</taxon>
        <taxon>Bacteroidales</taxon>
        <taxon>Bacteroidaceae</taxon>
        <taxon>Bacteroides</taxon>
    </lineage>
</organism>
<keyword evidence="6" id="KW-0175">Coiled coil</keyword>
<dbReference type="Pfam" id="PF02706">
    <property type="entry name" value="Wzz"/>
    <property type="match status" value="1"/>
</dbReference>
<gene>
    <name evidence="10" type="ORF">F2Y81_06605</name>
</gene>
<evidence type="ECO:0000256" key="5">
    <source>
        <dbReference type="ARBA" id="ARBA00023136"/>
    </source>
</evidence>
<name>A0A642PZ15_9BACE</name>
<evidence type="ECO:0000313" key="11">
    <source>
        <dbReference type="Proteomes" id="UP000448877"/>
    </source>
</evidence>
<dbReference type="PANTHER" id="PTHR32309">
    <property type="entry name" value="TYROSINE-PROTEIN KINASE"/>
    <property type="match status" value="1"/>
</dbReference>
<dbReference type="EMBL" id="VVYV01000008">
    <property type="protein sequence ID" value="KAA5421100.1"/>
    <property type="molecule type" value="Genomic_DNA"/>
</dbReference>
<evidence type="ECO:0000256" key="4">
    <source>
        <dbReference type="ARBA" id="ARBA00022989"/>
    </source>
</evidence>
<evidence type="ECO:0000256" key="2">
    <source>
        <dbReference type="ARBA" id="ARBA00022475"/>
    </source>
</evidence>
<sequence length="517" mass="59111">MSLQNTQSNDIRKLKEVVDFYLKRWKIFLISLIVCVGIAILYIFITKPVYQITANILVAEKETSPMSQMQSMVKGFSLSDIVGGSTSIHNEMELIRSFSMFRRVVKDLQLNEEYSTASWLFSTPYYTNSPVTVMPLNDIADTLNTTLKFKIQGSCKSVKVKMSKGSKKIHEQTSSLPFILKTSYGDFRIDTTRYYNPQKDISVKVSITGYDYAAEMLQKKVEVDMATKKADIINMQMKEMNIKKGKDILNELIASYNTSDKERRNVLAGSMELFLDERIRVISKELVEIEKEVEAYKKENSLTDIEAEAKIILDKSTDFKERLIEAETQYTVIELVEQFLLKPENRFSLVPLNIGLSDRTVLEGLQKYNEALLERLKLLKTTQGNTPTLDIMNEQIDAMHDNMLATIRSLKSGFSHAKENLQEQGDYFMARIKGMPTQEREFVNIKRQQMIKQELFVFLLQKKEENALSMAVTTPKAEIVDKAYSLSKPVSPRPLKLLAFAMGIAIMGAGCYVKVKY</sequence>
<evidence type="ECO:0000256" key="7">
    <source>
        <dbReference type="SAM" id="Phobius"/>
    </source>
</evidence>
<evidence type="ECO:0000256" key="1">
    <source>
        <dbReference type="ARBA" id="ARBA00004651"/>
    </source>
</evidence>
<evidence type="ECO:0000259" key="9">
    <source>
        <dbReference type="Pfam" id="PF13807"/>
    </source>
</evidence>
<proteinExistence type="predicted"/>
<dbReference type="Proteomes" id="UP000448877">
    <property type="component" value="Unassembled WGS sequence"/>
</dbReference>
<protein>
    <recommendedName>
        <fullName evidence="12">Tyrosine protein kinase</fullName>
    </recommendedName>
</protein>
<evidence type="ECO:0000256" key="6">
    <source>
        <dbReference type="SAM" id="Coils"/>
    </source>
</evidence>
<accession>A0A642PZ15</accession>
<dbReference type="Pfam" id="PF13807">
    <property type="entry name" value="GNVR"/>
    <property type="match status" value="1"/>
</dbReference>
<feature type="domain" description="Tyrosine-protein kinase G-rich" evidence="9">
    <location>
        <begin position="439"/>
        <end position="516"/>
    </location>
</feature>
<evidence type="ECO:0000313" key="10">
    <source>
        <dbReference type="EMBL" id="KAA5421100.1"/>
    </source>
</evidence>
<reference evidence="10 11" key="1">
    <citation type="journal article" date="2019" name="Nat. Med.">
        <title>A library of human gut bacterial isolates paired with longitudinal multiomics data enables mechanistic microbiome research.</title>
        <authorList>
            <person name="Poyet M."/>
            <person name="Groussin M."/>
            <person name="Gibbons S.M."/>
            <person name="Avila-Pacheco J."/>
            <person name="Jiang X."/>
            <person name="Kearney S.M."/>
            <person name="Perrotta A.R."/>
            <person name="Berdy B."/>
            <person name="Zhao S."/>
            <person name="Lieberman T.D."/>
            <person name="Swanson P.K."/>
            <person name="Smith M."/>
            <person name="Roesemann S."/>
            <person name="Alexander J.E."/>
            <person name="Rich S.A."/>
            <person name="Livny J."/>
            <person name="Vlamakis H."/>
            <person name="Clish C."/>
            <person name="Bullock K."/>
            <person name="Deik A."/>
            <person name="Scott J."/>
            <person name="Pierce K.A."/>
            <person name="Xavier R.J."/>
            <person name="Alm E.J."/>
        </authorList>
    </citation>
    <scope>NUCLEOTIDE SEQUENCE [LARGE SCALE GENOMIC DNA]</scope>
    <source>
        <strain evidence="10 11">BIOML-A6</strain>
    </source>
</reference>
<evidence type="ECO:0008006" key="12">
    <source>
        <dbReference type="Google" id="ProtNLM"/>
    </source>
</evidence>
<comment type="subcellular location">
    <subcellularLocation>
        <location evidence="1">Cell membrane</location>
        <topology evidence="1">Multi-pass membrane protein</topology>
    </subcellularLocation>
</comment>
<dbReference type="InterPro" id="IPR032807">
    <property type="entry name" value="GNVR"/>
</dbReference>
<dbReference type="InterPro" id="IPR050445">
    <property type="entry name" value="Bact_polysacc_biosynth/exp"/>
</dbReference>
<keyword evidence="2" id="KW-1003">Cell membrane</keyword>